<feature type="region of interest" description="Disordered" evidence="1">
    <location>
        <begin position="145"/>
        <end position="170"/>
    </location>
</feature>
<dbReference type="RefSeq" id="WP_120778713.1">
    <property type="nucleotide sequence ID" value="NZ_JBHLUP010000009.1"/>
</dbReference>
<keyword evidence="2" id="KW-0472">Membrane</keyword>
<keyword evidence="2" id="KW-0812">Transmembrane</keyword>
<gene>
    <name evidence="3" type="ORF">D7193_08445</name>
</gene>
<accession>A0A3B0AGV1</accession>
<proteinExistence type="predicted"/>
<evidence type="ECO:0000256" key="1">
    <source>
        <dbReference type="SAM" id="MobiDB-lite"/>
    </source>
</evidence>
<dbReference type="OrthoDB" id="5185175at2"/>
<evidence type="ECO:0000313" key="4">
    <source>
        <dbReference type="Proteomes" id="UP000279968"/>
    </source>
</evidence>
<evidence type="ECO:0000256" key="2">
    <source>
        <dbReference type="SAM" id="Phobius"/>
    </source>
</evidence>
<reference evidence="3 4" key="1">
    <citation type="journal article" date="2015" name="Int. J. Syst. Evol. Microbiol.">
        <title>Micromonospora costi sp. nov., isolated from a leaf of Costus speciosus.</title>
        <authorList>
            <person name="Thawai C."/>
        </authorList>
    </citation>
    <scope>NUCLEOTIDE SEQUENCE [LARGE SCALE GENOMIC DNA]</scope>
    <source>
        <strain evidence="3 4">CS1-12</strain>
    </source>
</reference>
<evidence type="ECO:0000313" key="3">
    <source>
        <dbReference type="EMBL" id="RKN58546.1"/>
    </source>
</evidence>
<keyword evidence="4" id="KW-1185">Reference proteome</keyword>
<protein>
    <submittedName>
        <fullName evidence="3">Uncharacterized protein</fullName>
    </submittedName>
</protein>
<organism evidence="3 4">
    <name type="scientific">Micromonospora costi</name>
    <dbReference type="NCBI Taxonomy" id="1530042"/>
    <lineage>
        <taxon>Bacteria</taxon>
        <taxon>Bacillati</taxon>
        <taxon>Actinomycetota</taxon>
        <taxon>Actinomycetes</taxon>
        <taxon>Micromonosporales</taxon>
        <taxon>Micromonosporaceae</taxon>
        <taxon>Micromonospora</taxon>
    </lineage>
</organism>
<dbReference type="Proteomes" id="UP000279968">
    <property type="component" value="Unassembled WGS sequence"/>
</dbReference>
<dbReference type="EMBL" id="RBAN01000001">
    <property type="protein sequence ID" value="RKN58546.1"/>
    <property type="molecule type" value="Genomic_DNA"/>
</dbReference>
<sequence length="369" mass="38850">MLDERELSALLRAEVDSAERPSTVLDVGRAMATGRRQRRLARSTGAALAVGVLVAAGLTVPGVLGPDRPPAPADTAAPGRATALPAALTVVEPDVVYVRFGWLPEGVRHLQYQAGLLLSGPGVHLAASFNETGEPWRGATVDLFPKGAQPPAPQLDDGSAAPLQGTHAGPDLHGGPSTFVSYAGTQRSEAILRWQYAPDGWAQVRVLGLPGDPEDTAGRVARTLTFGQEVLPMPVTLRGVPDTLRPITGDVTLDFHEPGSWYAGMTWSPEPPDADPGQQRARTLNVGFWPYRPATDPNGKGYVDPNTTIDGHPAALTGEGGMESLTVYGVAGINVSIDDDGLLPGGSRALFRRLGIGPSAADWLPHLYR</sequence>
<name>A0A3B0AGV1_9ACTN</name>
<dbReference type="AlphaFoldDB" id="A0A3B0AGV1"/>
<feature type="transmembrane region" description="Helical" evidence="2">
    <location>
        <begin position="45"/>
        <end position="64"/>
    </location>
</feature>
<comment type="caution">
    <text evidence="3">The sequence shown here is derived from an EMBL/GenBank/DDBJ whole genome shotgun (WGS) entry which is preliminary data.</text>
</comment>
<keyword evidence="2" id="KW-1133">Transmembrane helix</keyword>